<accession>A0A1H3M3S6</accession>
<dbReference type="GO" id="GO:0008745">
    <property type="term" value="F:N-acetylmuramoyl-L-alanine amidase activity"/>
    <property type="evidence" value="ECO:0007669"/>
    <property type="project" value="InterPro"/>
</dbReference>
<dbReference type="GO" id="GO:0009253">
    <property type="term" value="P:peptidoglycan catabolic process"/>
    <property type="evidence" value="ECO:0007669"/>
    <property type="project" value="InterPro"/>
</dbReference>
<dbReference type="CDD" id="cd02696">
    <property type="entry name" value="MurNAc-LAA"/>
    <property type="match status" value="1"/>
</dbReference>
<dbReference type="PANTHER" id="PTHR30404:SF0">
    <property type="entry name" value="N-ACETYLMURAMOYL-L-ALANINE AMIDASE AMIC"/>
    <property type="match status" value="1"/>
</dbReference>
<dbReference type="InterPro" id="IPR050695">
    <property type="entry name" value="N-acetylmuramoyl_amidase_3"/>
</dbReference>
<dbReference type="Pfam" id="PF08486">
    <property type="entry name" value="SpoIID"/>
    <property type="match status" value="1"/>
</dbReference>
<evidence type="ECO:0000313" key="3">
    <source>
        <dbReference type="EMBL" id="SDY70908.1"/>
    </source>
</evidence>
<dbReference type="GO" id="GO:0030288">
    <property type="term" value="C:outer membrane-bounded periplasmic space"/>
    <property type="evidence" value="ECO:0007669"/>
    <property type="project" value="TreeGrafter"/>
</dbReference>
<sequence>MIEDNTIYIDVFVHKEGKIIQLPLEEAVMLAVALQIKDVFHIELIKAQSIIARTQLVRLMRVFDGEGCSNHSSCDICDEGHCIELSDYSSLKAIDKKEIIKAAVKATEGLIMTFNNKPIDARFHHTCGGSTENSESILNRKIVYLRRVLCDYCINSPNWDNSKTISLEEIEERLNIKFPSLKPTLKTSIEGFFDDIKRDDYGRIISIKISGKEFSGTEISELLGLDSTRFSFSPAVFTFATRGEGHGLGLCQYGGHQMALEGKDCGQILNYYYTGIDIKKIEKPCIEKPLNGRIIMLDPGHGGESSQDYVGLNGTREKDVVLKIAQRLKPALEELGARVEITRNEDKYISLSKRAQMANELRPDFFISIHLNGYTNPTIHGCEIYHYRNDRESESLAKLIIANLTKDGEILNRGIKIADFYLLREVLVGSLHLELEYITNPEKESRLNDNSYIDKIIDGIKAGLTDYYKY</sequence>
<dbReference type="Proteomes" id="UP000198625">
    <property type="component" value="Unassembled WGS sequence"/>
</dbReference>
<dbReference type="NCBIfam" id="TIGR02669">
    <property type="entry name" value="SpoIID_LytB"/>
    <property type="match status" value="1"/>
</dbReference>
<protein>
    <submittedName>
        <fullName evidence="3">SpoIID/LytB domain protein</fullName>
    </submittedName>
</protein>
<evidence type="ECO:0000313" key="4">
    <source>
        <dbReference type="Proteomes" id="UP000198625"/>
    </source>
</evidence>
<dbReference type="STRING" id="415015.SAMN05660462_00711"/>
<reference evidence="3 4" key="1">
    <citation type="submission" date="2016-10" db="EMBL/GenBank/DDBJ databases">
        <authorList>
            <person name="de Groot N.N."/>
        </authorList>
    </citation>
    <scope>NUCLEOTIDE SEQUENCE [LARGE SCALE GENOMIC DNA]</scope>
    <source>
        <strain evidence="3 4">DSM 21650</strain>
    </source>
</reference>
<gene>
    <name evidence="3" type="ORF">SAMN05660462_00711</name>
</gene>
<dbReference type="SUPFAM" id="SSF53187">
    <property type="entry name" value="Zn-dependent exopeptidases"/>
    <property type="match status" value="1"/>
</dbReference>
<proteinExistence type="predicted"/>
<dbReference type="InterPro" id="IPR002508">
    <property type="entry name" value="MurNAc-LAA_cat"/>
</dbReference>
<dbReference type="SMART" id="SM00646">
    <property type="entry name" value="Ami_3"/>
    <property type="match status" value="1"/>
</dbReference>
<dbReference type="Pfam" id="PF01520">
    <property type="entry name" value="Amidase_3"/>
    <property type="match status" value="1"/>
</dbReference>
<keyword evidence="1" id="KW-0378">Hydrolase</keyword>
<dbReference type="GO" id="GO:0030435">
    <property type="term" value="P:sporulation resulting in formation of a cellular spore"/>
    <property type="evidence" value="ECO:0007669"/>
    <property type="project" value="InterPro"/>
</dbReference>
<evidence type="ECO:0000259" key="2">
    <source>
        <dbReference type="SMART" id="SM00646"/>
    </source>
</evidence>
<dbReference type="InterPro" id="IPR013693">
    <property type="entry name" value="SpoIID/LytB_N"/>
</dbReference>
<evidence type="ECO:0000256" key="1">
    <source>
        <dbReference type="ARBA" id="ARBA00022801"/>
    </source>
</evidence>
<dbReference type="InterPro" id="IPR013486">
    <property type="entry name" value="SpoIID/LytB"/>
</dbReference>
<keyword evidence="4" id="KW-1185">Reference proteome</keyword>
<organism evidence="3 4">
    <name type="scientific">Proteiniborus ethanoligenes</name>
    <dbReference type="NCBI Taxonomy" id="415015"/>
    <lineage>
        <taxon>Bacteria</taxon>
        <taxon>Bacillati</taxon>
        <taxon>Bacillota</taxon>
        <taxon>Clostridia</taxon>
        <taxon>Eubacteriales</taxon>
        <taxon>Proteiniborus</taxon>
    </lineage>
</organism>
<dbReference type="RefSeq" id="WP_176967849.1">
    <property type="nucleotide sequence ID" value="NZ_FNQE01000005.1"/>
</dbReference>
<dbReference type="EMBL" id="FNQE01000005">
    <property type="protein sequence ID" value="SDY70908.1"/>
    <property type="molecule type" value="Genomic_DNA"/>
</dbReference>
<dbReference type="PANTHER" id="PTHR30404">
    <property type="entry name" value="N-ACETYLMURAMOYL-L-ALANINE AMIDASE"/>
    <property type="match status" value="1"/>
</dbReference>
<dbReference type="Gene3D" id="3.40.630.40">
    <property type="entry name" value="Zn-dependent exopeptidases"/>
    <property type="match status" value="1"/>
</dbReference>
<name>A0A1H3M3S6_9FIRM</name>
<dbReference type="AlphaFoldDB" id="A0A1H3M3S6"/>
<feature type="domain" description="MurNAc-LAA" evidence="2">
    <location>
        <begin position="355"/>
        <end position="465"/>
    </location>
</feature>